<evidence type="ECO:0000313" key="1">
    <source>
        <dbReference type="EMBL" id="JAI03641.1"/>
    </source>
</evidence>
<dbReference type="AlphaFoldDB" id="A0A0E9XP68"/>
<reference evidence="1" key="2">
    <citation type="journal article" date="2015" name="Fish Shellfish Immunol.">
        <title>Early steps in the European eel (Anguilla anguilla)-Vibrio vulnificus interaction in the gills: Role of the RtxA13 toxin.</title>
        <authorList>
            <person name="Callol A."/>
            <person name="Pajuelo D."/>
            <person name="Ebbesson L."/>
            <person name="Teles M."/>
            <person name="MacKenzie S."/>
            <person name="Amaro C."/>
        </authorList>
    </citation>
    <scope>NUCLEOTIDE SEQUENCE</scope>
</reference>
<proteinExistence type="predicted"/>
<reference evidence="1" key="1">
    <citation type="submission" date="2014-11" db="EMBL/GenBank/DDBJ databases">
        <authorList>
            <person name="Amaro Gonzalez C."/>
        </authorList>
    </citation>
    <scope>NUCLEOTIDE SEQUENCE</scope>
</reference>
<dbReference type="EMBL" id="GBXM01004937">
    <property type="protein sequence ID" value="JAI03641.1"/>
    <property type="molecule type" value="Transcribed_RNA"/>
</dbReference>
<name>A0A0E9XP68_ANGAN</name>
<accession>A0A0E9XP68</accession>
<sequence length="91" mass="10369">MFVPNCLMETCCIALPCLNSRKMQFFLSSKVCNRIPSEKVDSGLSFSLMFASHLTCYHHSFQSFLPSAFLLTLVPFTVWKLGPLHSMFLED</sequence>
<organism evidence="1">
    <name type="scientific">Anguilla anguilla</name>
    <name type="common">European freshwater eel</name>
    <name type="synonym">Muraena anguilla</name>
    <dbReference type="NCBI Taxonomy" id="7936"/>
    <lineage>
        <taxon>Eukaryota</taxon>
        <taxon>Metazoa</taxon>
        <taxon>Chordata</taxon>
        <taxon>Craniata</taxon>
        <taxon>Vertebrata</taxon>
        <taxon>Euteleostomi</taxon>
        <taxon>Actinopterygii</taxon>
        <taxon>Neopterygii</taxon>
        <taxon>Teleostei</taxon>
        <taxon>Anguilliformes</taxon>
        <taxon>Anguillidae</taxon>
        <taxon>Anguilla</taxon>
    </lineage>
</organism>
<protein>
    <submittedName>
        <fullName evidence="1">Uncharacterized protein</fullName>
    </submittedName>
</protein>